<dbReference type="Pfam" id="PF00403">
    <property type="entry name" value="HMA"/>
    <property type="match status" value="1"/>
</dbReference>
<dbReference type="Gene3D" id="3.40.50.1000">
    <property type="entry name" value="HAD superfamily/HAD-like"/>
    <property type="match status" value="1"/>
</dbReference>
<dbReference type="PRINTS" id="PR00119">
    <property type="entry name" value="CATATPASE"/>
</dbReference>
<evidence type="ECO:0000256" key="11">
    <source>
        <dbReference type="ARBA" id="ARBA00022967"/>
    </source>
</evidence>
<keyword evidence="9 15" id="KW-0067">ATP-binding</keyword>
<evidence type="ECO:0000259" key="16">
    <source>
        <dbReference type="PROSITE" id="PS50846"/>
    </source>
</evidence>
<dbReference type="SUPFAM" id="SSF56784">
    <property type="entry name" value="HAD-like"/>
    <property type="match status" value="1"/>
</dbReference>
<dbReference type="eggNOG" id="COG2608">
    <property type="taxonomic scope" value="Bacteria"/>
</dbReference>
<keyword evidence="12 15" id="KW-1133">Transmembrane helix</keyword>
<evidence type="ECO:0000256" key="15">
    <source>
        <dbReference type="RuleBase" id="RU362081"/>
    </source>
</evidence>
<dbReference type="GO" id="GO:0005507">
    <property type="term" value="F:copper ion binding"/>
    <property type="evidence" value="ECO:0007669"/>
    <property type="project" value="TreeGrafter"/>
</dbReference>
<evidence type="ECO:0000256" key="10">
    <source>
        <dbReference type="ARBA" id="ARBA00022842"/>
    </source>
</evidence>
<dbReference type="InterPro" id="IPR006121">
    <property type="entry name" value="HMA_dom"/>
</dbReference>
<dbReference type="Gene3D" id="3.30.70.100">
    <property type="match status" value="1"/>
</dbReference>
<dbReference type="PROSITE" id="PS00154">
    <property type="entry name" value="ATPASE_E1_E2"/>
    <property type="match status" value="1"/>
</dbReference>
<dbReference type="InterPro" id="IPR023298">
    <property type="entry name" value="ATPase_P-typ_TM_dom_sf"/>
</dbReference>
<feature type="transmembrane region" description="Helical" evidence="15">
    <location>
        <begin position="352"/>
        <end position="376"/>
    </location>
</feature>
<dbReference type="InterPro" id="IPR059000">
    <property type="entry name" value="ATPase_P-type_domA"/>
</dbReference>
<evidence type="ECO:0000256" key="4">
    <source>
        <dbReference type="ARBA" id="ARBA00022475"/>
    </source>
</evidence>
<dbReference type="GO" id="GO:0005886">
    <property type="term" value="C:plasma membrane"/>
    <property type="evidence" value="ECO:0007669"/>
    <property type="project" value="UniProtKB-SubCell"/>
</dbReference>
<proteinExistence type="inferred from homology"/>
<evidence type="ECO:0000256" key="3">
    <source>
        <dbReference type="ARBA" id="ARBA00022448"/>
    </source>
</evidence>
<keyword evidence="7 15" id="KW-0479">Metal-binding</keyword>
<dbReference type="STRING" id="1335757.SPICUR_08565"/>
<dbReference type="Pfam" id="PF00702">
    <property type="entry name" value="Hydrolase"/>
    <property type="match status" value="1"/>
</dbReference>
<dbReference type="PANTHER" id="PTHR43520:SF5">
    <property type="entry name" value="CATION-TRANSPORTING P-TYPE ATPASE-RELATED"/>
    <property type="match status" value="1"/>
</dbReference>
<evidence type="ECO:0000256" key="1">
    <source>
        <dbReference type="ARBA" id="ARBA00004651"/>
    </source>
</evidence>
<dbReference type="NCBIfam" id="TIGR01511">
    <property type="entry name" value="ATPase-IB1_Cu"/>
    <property type="match status" value="1"/>
</dbReference>
<evidence type="ECO:0000256" key="14">
    <source>
        <dbReference type="ARBA" id="ARBA00023136"/>
    </source>
</evidence>
<name>U5T5U7_9GAMM</name>
<dbReference type="Pfam" id="PF00122">
    <property type="entry name" value="E1-E2_ATPase"/>
    <property type="match status" value="1"/>
</dbReference>
<sequence>MSTATATLSRSEMAALAPAGRGLFSIEGMWCPSCAAATERVIARVPGVTRARVSFATGSALVDWDPDQVDLSGLLRAVERLGYAIGPPRAPEETVAAIDEEINRLGLRLAVAAFFGMWVMVLAIMRYLEPAALGHTPVGHTLSIIAMGLVTPVVGFSAAPFFVAGWRTLRAGIPGMDALVSIGVIGAGVLSVIELAQGGAHVYADTMVMLIVLLSIGRMVEMRTVRRAATAIGALEREVPERAFPVAGDGPVDAGEVAVGTHIQVPAGARVPLDGELSEGATRVDASLLTGESTPVSIAPGGAVHAGTINLDAPVTVRVTAAVGDRQIDRILGRMVEMQGNRSEITRLADGLARVLVPGALALAAAVAVMGTALGLGPEASLLRALSVVVIACPCALSVAVPVTFLSFAERAMGRGVLFRSPATMEQAGQLHDLLIDKTGTLTRGEPAVIEAVTAEGVAESELRALAAEAEAGIDHPVARALQDPAQGPEHGIHRRREGRGVIMTRPDGSEVRVGSRRWLHEAGVEVPVLATPSSQAASGATRIHVTRDGDWLGCFALGDPLRPAAATTVESLQARGFRLRMVTGDSAAPARRVAAAVGLAEDAVEAGCRPEEKADHVLAAQARAPTAFIGDGINDSVAMAAADVGVAIDGASHAATSSAGLVVARGGLPALADALGLARSARRRMRQNLALAVVYNGAAIPLAVAGVIPPSAAALAMLASSLSVMANAARRRKRSTLRPDQDSTRAP</sequence>
<dbReference type="NCBIfam" id="TIGR01494">
    <property type="entry name" value="ATPase_P-type"/>
    <property type="match status" value="1"/>
</dbReference>
<keyword evidence="11" id="KW-1278">Translocase</keyword>
<dbReference type="NCBIfam" id="TIGR01525">
    <property type="entry name" value="ATPase-IB_hvy"/>
    <property type="match status" value="1"/>
</dbReference>
<gene>
    <name evidence="17" type="ORF">SPICUR_08565</name>
</gene>
<reference evidence="17 18" key="1">
    <citation type="journal article" date="2013" name="BMC Genomics">
        <title>Genomes of "Spiribacter", a streamlined, successful halophilic bacterium.</title>
        <authorList>
            <person name="Lopez-Perez M."/>
            <person name="Ghai R."/>
            <person name="Leon M.J."/>
            <person name="Rodriguez-Olmos A."/>
            <person name="Copa-Patino J.L."/>
            <person name="Soliveri J."/>
            <person name="Sanchez-Porro C."/>
            <person name="Ventosa A."/>
            <person name="Rodriguez-Valera F."/>
        </authorList>
    </citation>
    <scope>NUCLEOTIDE SEQUENCE [LARGE SCALE GENOMIC DNA]</scope>
    <source>
        <strain evidence="17 18">UAH-SP71</strain>
    </source>
</reference>
<keyword evidence="6 15" id="KW-0812">Transmembrane</keyword>
<dbReference type="InterPro" id="IPR008250">
    <property type="entry name" value="ATPase_P-typ_transduc_dom_A_sf"/>
</dbReference>
<dbReference type="RefSeq" id="WP_023368037.1">
    <property type="nucleotide sequence ID" value="NC_022664.1"/>
</dbReference>
<dbReference type="InterPro" id="IPR018303">
    <property type="entry name" value="ATPase_P-typ_P_site"/>
</dbReference>
<dbReference type="InterPro" id="IPR001757">
    <property type="entry name" value="P_typ_ATPase"/>
</dbReference>
<feature type="transmembrane region" description="Helical" evidence="15">
    <location>
        <begin position="140"/>
        <end position="166"/>
    </location>
</feature>
<evidence type="ECO:0000256" key="9">
    <source>
        <dbReference type="ARBA" id="ARBA00022840"/>
    </source>
</evidence>
<dbReference type="AlphaFoldDB" id="U5T5U7"/>
<keyword evidence="4 15" id="KW-1003">Cell membrane</keyword>
<dbReference type="Gene3D" id="3.40.1110.10">
    <property type="entry name" value="Calcium-transporting ATPase, cytoplasmic domain N"/>
    <property type="match status" value="1"/>
</dbReference>
<protein>
    <recommendedName>
        <fullName evidence="16">HMA domain-containing protein</fullName>
    </recommendedName>
</protein>
<evidence type="ECO:0000256" key="2">
    <source>
        <dbReference type="ARBA" id="ARBA00006024"/>
    </source>
</evidence>
<evidence type="ECO:0000256" key="13">
    <source>
        <dbReference type="ARBA" id="ARBA00023065"/>
    </source>
</evidence>
<feature type="transmembrane region" description="Helical" evidence="15">
    <location>
        <begin position="382"/>
        <end position="406"/>
    </location>
</feature>
<evidence type="ECO:0000256" key="6">
    <source>
        <dbReference type="ARBA" id="ARBA00022692"/>
    </source>
</evidence>
<dbReference type="InterPro" id="IPR036412">
    <property type="entry name" value="HAD-like_sf"/>
</dbReference>
<dbReference type="OrthoDB" id="9814270at2"/>
<dbReference type="KEGG" id="spiu:SPICUR_08565"/>
<dbReference type="Gene3D" id="2.70.150.10">
    <property type="entry name" value="Calcium-transporting ATPase, cytoplasmic transduction domain A"/>
    <property type="match status" value="1"/>
</dbReference>
<feature type="transmembrane region" description="Helical" evidence="15">
    <location>
        <begin position="202"/>
        <end position="220"/>
    </location>
</feature>
<organism evidence="17 18">
    <name type="scientific">Spiribacter curvatus</name>
    <dbReference type="NCBI Taxonomy" id="1335757"/>
    <lineage>
        <taxon>Bacteria</taxon>
        <taxon>Pseudomonadati</taxon>
        <taxon>Pseudomonadota</taxon>
        <taxon>Gammaproteobacteria</taxon>
        <taxon>Chromatiales</taxon>
        <taxon>Ectothiorhodospiraceae</taxon>
        <taxon>Spiribacter</taxon>
    </lineage>
</organism>
<dbReference type="GO" id="GO:0016887">
    <property type="term" value="F:ATP hydrolysis activity"/>
    <property type="evidence" value="ECO:0007669"/>
    <property type="project" value="InterPro"/>
</dbReference>
<dbReference type="EMBL" id="CP005990">
    <property type="protein sequence ID" value="AGY92641.1"/>
    <property type="molecule type" value="Genomic_DNA"/>
</dbReference>
<dbReference type="GO" id="GO:0005524">
    <property type="term" value="F:ATP binding"/>
    <property type="evidence" value="ECO:0007669"/>
    <property type="project" value="UniProtKB-UniRule"/>
</dbReference>
<accession>U5T5U7</accession>
<comment type="subcellular location">
    <subcellularLocation>
        <location evidence="1">Cell membrane</location>
        <topology evidence="1">Multi-pass membrane protein</topology>
    </subcellularLocation>
</comment>
<dbReference type="PANTHER" id="PTHR43520">
    <property type="entry name" value="ATP7, ISOFORM B"/>
    <property type="match status" value="1"/>
</dbReference>
<keyword evidence="10" id="KW-0460">Magnesium</keyword>
<feature type="transmembrane region" description="Helical" evidence="15">
    <location>
        <begin position="690"/>
        <end position="707"/>
    </location>
</feature>
<dbReference type="SUPFAM" id="SSF81653">
    <property type="entry name" value="Calcium ATPase, transduction domain A"/>
    <property type="match status" value="1"/>
</dbReference>
<keyword evidence="3" id="KW-0813">Transport</keyword>
<keyword evidence="5" id="KW-0597">Phosphoprotein</keyword>
<dbReference type="InterPro" id="IPR023214">
    <property type="entry name" value="HAD_sf"/>
</dbReference>
<dbReference type="HOGENOM" id="CLU_001771_0_3_6"/>
<evidence type="ECO:0000313" key="17">
    <source>
        <dbReference type="EMBL" id="AGY92641.1"/>
    </source>
</evidence>
<dbReference type="InterPro" id="IPR023299">
    <property type="entry name" value="ATPase_P-typ_cyto_dom_N"/>
</dbReference>
<dbReference type="eggNOG" id="COG2217">
    <property type="taxonomic scope" value="Bacteria"/>
</dbReference>
<keyword evidence="18" id="KW-1185">Reference proteome</keyword>
<dbReference type="InterPro" id="IPR027256">
    <property type="entry name" value="P-typ_ATPase_IB"/>
</dbReference>
<evidence type="ECO:0000256" key="12">
    <source>
        <dbReference type="ARBA" id="ARBA00022989"/>
    </source>
</evidence>
<feature type="transmembrane region" description="Helical" evidence="15">
    <location>
        <begin position="713"/>
        <end position="730"/>
    </location>
</feature>
<evidence type="ECO:0000256" key="5">
    <source>
        <dbReference type="ARBA" id="ARBA00022553"/>
    </source>
</evidence>
<keyword evidence="14 15" id="KW-0472">Membrane</keyword>
<dbReference type="CDD" id="cd00371">
    <property type="entry name" value="HMA"/>
    <property type="match status" value="1"/>
</dbReference>
<dbReference type="Proteomes" id="UP000017640">
    <property type="component" value="Chromosome"/>
</dbReference>
<dbReference type="InterPro" id="IPR036163">
    <property type="entry name" value="HMA_dom_sf"/>
</dbReference>
<keyword evidence="13" id="KW-0406">Ion transport</keyword>
<dbReference type="PROSITE" id="PS50846">
    <property type="entry name" value="HMA_2"/>
    <property type="match status" value="1"/>
</dbReference>
<evidence type="ECO:0000256" key="8">
    <source>
        <dbReference type="ARBA" id="ARBA00022741"/>
    </source>
</evidence>
<keyword evidence="8 15" id="KW-0547">Nucleotide-binding</keyword>
<dbReference type="SUPFAM" id="SSF81665">
    <property type="entry name" value="Calcium ATPase, transmembrane domain M"/>
    <property type="match status" value="1"/>
</dbReference>
<feature type="transmembrane region" description="Helical" evidence="15">
    <location>
        <begin position="109"/>
        <end position="128"/>
    </location>
</feature>
<dbReference type="GO" id="GO:0043682">
    <property type="term" value="F:P-type divalent copper transporter activity"/>
    <property type="evidence" value="ECO:0007669"/>
    <property type="project" value="TreeGrafter"/>
</dbReference>
<feature type="transmembrane region" description="Helical" evidence="15">
    <location>
        <begin position="178"/>
        <end position="196"/>
    </location>
</feature>
<feature type="domain" description="HMA" evidence="16">
    <location>
        <begin position="20"/>
        <end position="86"/>
    </location>
</feature>
<evidence type="ECO:0000313" key="18">
    <source>
        <dbReference type="Proteomes" id="UP000017640"/>
    </source>
</evidence>
<dbReference type="SUPFAM" id="SSF55008">
    <property type="entry name" value="HMA, heavy metal-associated domain"/>
    <property type="match status" value="1"/>
</dbReference>
<dbReference type="GO" id="GO:0055070">
    <property type="term" value="P:copper ion homeostasis"/>
    <property type="evidence" value="ECO:0007669"/>
    <property type="project" value="TreeGrafter"/>
</dbReference>
<comment type="similarity">
    <text evidence="2 15">Belongs to the cation transport ATPase (P-type) (TC 3.A.3) family. Type IB subfamily.</text>
</comment>
<evidence type="ECO:0000256" key="7">
    <source>
        <dbReference type="ARBA" id="ARBA00022723"/>
    </source>
</evidence>